<accession>A0ABT1IYX5</accession>
<evidence type="ECO:0000313" key="2">
    <source>
        <dbReference type="Proteomes" id="UP001206483"/>
    </source>
</evidence>
<reference evidence="1 2" key="1">
    <citation type="submission" date="2022-06" db="EMBL/GenBank/DDBJ databases">
        <title>Sequencing the genomes of 1000 actinobacteria strains.</title>
        <authorList>
            <person name="Klenk H.-P."/>
        </authorList>
    </citation>
    <scope>NUCLEOTIDE SEQUENCE [LARGE SCALE GENOMIC DNA]</scope>
    <source>
        <strain evidence="1 2">DSM 41656</strain>
    </source>
</reference>
<keyword evidence="2" id="KW-1185">Reference proteome</keyword>
<evidence type="ECO:0000313" key="1">
    <source>
        <dbReference type="EMBL" id="MCP2309731.1"/>
    </source>
</evidence>
<sequence length="74" mass="8822">MAEHDWQPPDSEIRRVYQPVEIHREDGSWTVGRINAWWQPDEGRPWCRVRAVRTGERWMPYDPERVLLLPAAGI</sequence>
<dbReference type="Proteomes" id="UP001206483">
    <property type="component" value="Unassembled WGS sequence"/>
</dbReference>
<comment type="caution">
    <text evidence="1">The sequence shown here is derived from an EMBL/GenBank/DDBJ whole genome shotgun (WGS) entry which is preliminary data.</text>
</comment>
<name>A0ABT1IYX5_9ACTN</name>
<dbReference type="RefSeq" id="WP_253796954.1">
    <property type="nucleotide sequence ID" value="NZ_BAAAUB010000008.1"/>
</dbReference>
<organism evidence="1 2">
    <name type="scientific">Kitasatospora paracochleata</name>
    <dbReference type="NCBI Taxonomy" id="58354"/>
    <lineage>
        <taxon>Bacteria</taxon>
        <taxon>Bacillati</taxon>
        <taxon>Actinomycetota</taxon>
        <taxon>Actinomycetes</taxon>
        <taxon>Kitasatosporales</taxon>
        <taxon>Streptomycetaceae</taxon>
        <taxon>Kitasatospora</taxon>
    </lineage>
</organism>
<protein>
    <submittedName>
        <fullName evidence="1">Uncharacterized protein</fullName>
    </submittedName>
</protein>
<dbReference type="EMBL" id="JAMZDX010000003">
    <property type="protein sequence ID" value="MCP2309731.1"/>
    <property type="molecule type" value="Genomic_DNA"/>
</dbReference>
<proteinExistence type="predicted"/>
<gene>
    <name evidence="1" type="ORF">FHR36_002864</name>
</gene>